<dbReference type="AlphaFoldDB" id="I0IGV5"/>
<dbReference type="OrthoDB" id="9811749at2"/>
<keyword evidence="5" id="KW-1185">Reference proteome</keyword>
<reference evidence="4 5" key="1">
    <citation type="submission" date="2012-02" db="EMBL/GenBank/DDBJ databases">
        <title>Complete genome sequence of Phycisphaera mikurensis NBRC 102666.</title>
        <authorList>
            <person name="Ankai A."/>
            <person name="Hosoyama A."/>
            <person name="Terui Y."/>
            <person name="Sekine M."/>
            <person name="Fukai R."/>
            <person name="Kato Y."/>
            <person name="Nakamura S."/>
            <person name="Yamada-Narita S."/>
            <person name="Kawakoshi A."/>
            <person name="Fukunaga Y."/>
            <person name="Yamazaki S."/>
            <person name="Fujita N."/>
        </authorList>
    </citation>
    <scope>NUCLEOTIDE SEQUENCE [LARGE SCALE GENOMIC DNA]</scope>
    <source>
        <strain evidence="5">NBRC 102666 / KCTC 22515 / FYK2301M01</strain>
    </source>
</reference>
<evidence type="ECO:0000256" key="2">
    <source>
        <dbReference type="SAM" id="MobiDB-lite"/>
    </source>
</evidence>
<dbReference type="PANTHER" id="PTHR43156:SF2">
    <property type="entry name" value="STAGE II SPORULATION PROTEIN E"/>
    <property type="match status" value="1"/>
</dbReference>
<dbReference type="GO" id="GO:0016791">
    <property type="term" value="F:phosphatase activity"/>
    <property type="evidence" value="ECO:0007669"/>
    <property type="project" value="TreeGrafter"/>
</dbReference>
<gene>
    <name evidence="4" type="ordered locus">PSMK_23340</name>
</gene>
<evidence type="ECO:0000313" key="4">
    <source>
        <dbReference type="EMBL" id="BAM04493.1"/>
    </source>
</evidence>
<dbReference type="InterPro" id="IPR052016">
    <property type="entry name" value="Bact_Sigma-Reg"/>
</dbReference>
<dbReference type="EMBL" id="AP012338">
    <property type="protein sequence ID" value="BAM04493.1"/>
    <property type="molecule type" value="Genomic_DNA"/>
</dbReference>
<proteinExistence type="predicted"/>
<evidence type="ECO:0000259" key="3">
    <source>
        <dbReference type="SMART" id="SM00331"/>
    </source>
</evidence>
<name>I0IGV5_PHYMF</name>
<dbReference type="RefSeq" id="WP_014437706.1">
    <property type="nucleotide sequence ID" value="NC_017080.1"/>
</dbReference>
<dbReference type="SUPFAM" id="SSF81606">
    <property type="entry name" value="PP2C-like"/>
    <property type="match status" value="1"/>
</dbReference>
<dbReference type="Gene3D" id="3.60.40.10">
    <property type="entry name" value="PPM-type phosphatase domain"/>
    <property type="match status" value="1"/>
</dbReference>
<organism evidence="4 5">
    <name type="scientific">Phycisphaera mikurensis (strain NBRC 102666 / KCTC 22515 / FYK2301M01)</name>
    <dbReference type="NCBI Taxonomy" id="1142394"/>
    <lineage>
        <taxon>Bacteria</taxon>
        <taxon>Pseudomonadati</taxon>
        <taxon>Planctomycetota</taxon>
        <taxon>Phycisphaerae</taxon>
        <taxon>Phycisphaerales</taxon>
        <taxon>Phycisphaeraceae</taxon>
        <taxon>Phycisphaera</taxon>
    </lineage>
</organism>
<feature type="region of interest" description="Disordered" evidence="2">
    <location>
        <begin position="171"/>
        <end position="190"/>
    </location>
</feature>
<evidence type="ECO:0000256" key="1">
    <source>
        <dbReference type="ARBA" id="ARBA00022801"/>
    </source>
</evidence>
<feature type="domain" description="PPM-type phosphatase" evidence="3">
    <location>
        <begin position="45"/>
        <end position="289"/>
    </location>
</feature>
<accession>I0IGV5</accession>
<dbReference type="eggNOG" id="COG2208">
    <property type="taxonomic scope" value="Bacteria"/>
</dbReference>
<dbReference type="InterPro" id="IPR001932">
    <property type="entry name" value="PPM-type_phosphatase-like_dom"/>
</dbReference>
<protein>
    <submittedName>
        <fullName evidence="4">Putative phosphatase</fullName>
    </submittedName>
</protein>
<dbReference type="HOGENOM" id="CLU_806207_0_0_0"/>
<dbReference type="SMART" id="SM00331">
    <property type="entry name" value="PP2C_SIG"/>
    <property type="match status" value="1"/>
</dbReference>
<dbReference type="InterPro" id="IPR036457">
    <property type="entry name" value="PPM-type-like_dom_sf"/>
</dbReference>
<dbReference type="Pfam" id="PF07228">
    <property type="entry name" value="SpoIIE"/>
    <property type="match status" value="2"/>
</dbReference>
<sequence length="344" mass="36584">MTEASSCPPSAESSSIRGEPEAVGLRCAEVWGGNAATWSELVLPGLTGFVASRPHHGQAAGGDVHCVSSCGTGRITRLVLADVSGHGEQVAETGRRLRRTMQRYLNHIEPHRLAARMNRDMDEVAGDTGRFATAIVLTHFAPEQRMTVCNAGHPPPLVYRVGDRRWRPLSVPDEQTGRAAAEAGRGGDASGDPVIANLPLGVLENVGYRGQEIRLHPGDAVLVYTDCLIEAMNAQREMLGVEGLVDAANGLEEDPGSAVPASVIGGLIDAVLRGGHAFDDDLTAVLLRCDGPSPGATPARRAAGVLRALTAPLRRRPPPWPELSARNLIDPLCFWRKPAEPKVD</sequence>
<evidence type="ECO:0000313" key="5">
    <source>
        <dbReference type="Proteomes" id="UP000007881"/>
    </source>
</evidence>
<dbReference type="PANTHER" id="PTHR43156">
    <property type="entry name" value="STAGE II SPORULATION PROTEIN E-RELATED"/>
    <property type="match status" value="1"/>
</dbReference>
<dbReference type="Proteomes" id="UP000007881">
    <property type="component" value="Chromosome"/>
</dbReference>
<dbReference type="STRING" id="1142394.PSMK_23340"/>
<dbReference type="KEGG" id="phm:PSMK_23340"/>
<keyword evidence="1" id="KW-0378">Hydrolase</keyword>